<dbReference type="Pfam" id="PF10067">
    <property type="entry name" value="DUF2306"/>
    <property type="match status" value="1"/>
</dbReference>
<protein>
    <submittedName>
        <fullName evidence="2">Putative membrane protein DUF2306</fullName>
    </submittedName>
</protein>
<sequence length="198" mass="23060">MSKMSIFWSVYFMLFIIFLLPTLSYLVMGLPDFLNRNSLTEKACFIGHILSGIVVYTVAPFQFSTSVRLREPNKHRMLGKVYIFSSLVCILTLYANILPNSICESCQPSQYMATSLWLIFILLGLWSILNKKMELHRRFMMSGFICAAYFVTVRLVSYTLMGFFDLITPNEHASFLVSDIFVWLLPLLIFWSIWLRNK</sequence>
<comment type="caution">
    <text evidence="2">The sequence shown here is derived from an EMBL/GenBank/DDBJ whole genome shotgun (WGS) entry which is preliminary data.</text>
</comment>
<feature type="transmembrane region" description="Helical" evidence="1">
    <location>
        <begin position="7"/>
        <end position="28"/>
    </location>
</feature>
<feature type="transmembrane region" description="Helical" evidence="1">
    <location>
        <begin position="81"/>
        <end position="99"/>
    </location>
</feature>
<keyword evidence="3" id="KW-1185">Reference proteome</keyword>
<keyword evidence="1" id="KW-0472">Membrane</keyword>
<proteinExistence type="predicted"/>
<gene>
    <name evidence="2" type="ORF">CLV48_105137</name>
</gene>
<reference evidence="2 3" key="1">
    <citation type="submission" date="2018-03" db="EMBL/GenBank/DDBJ databases">
        <title>Genomic Encyclopedia of Archaeal and Bacterial Type Strains, Phase II (KMG-II): from individual species to whole genera.</title>
        <authorList>
            <person name="Goeker M."/>
        </authorList>
    </citation>
    <scope>NUCLEOTIDE SEQUENCE [LARGE SCALE GENOMIC DNA]</scope>
    <source>
        <strain evidence="2 3">DSM 28057</strain>
    </source>
</reference>
<accession>A0A2P8E4K1</accession>
<feature type="transmembrane region" description="Helical" evidence="1">
    <location>
        <begin position="111"/>
        <end position="129"/>
    </location>
</feature>
<name>A0A2P8E4K1_9BACT</name>
<dbReference type="EMBL" id="PYGF01000005">
    <property type="protein sequence ID" value="PSL04394.1"/>
    <property type="molecule type" value="Genomic_DNA"/>
</dbReference>
<feature type="transmembrane region" description="Helical" evidence="1">
    <location>
        <begin position="48"/>
        <end position="69"/>
    </location>
</feature>
<feature type="transmembrane region" description="Helical" evidence="1">
    <location>
        <begin position="173"/>
        <end position="195"/>
    </location>
</feature>
<dbReference type="Proteomes" id="UP000240708">
    <property type="component" value="Unassembled WGS sequence"/>
</dbReference>
<organism evidence="2 3">
    <name type="scientific">Cecembia rubra</name>
    <dbReference type="NCBI Taxonomy" id="1485585"/>
    <lineage>
        <taxon>Bacteria</taxon>
        <taxon>Pseudomonadati</taxon>
        <taxon>Bacteroidota</taxon>
        <taxon>Cytophagia</taxon>
        <taxon>Cytophagales</taxon>
        <taxon>Cyclobacteriaceae</taxon>
        <taxon>Cecembia</taxon>
    </lineage>
</organism>
<dbReference type="OrthoDB" id="195502at2"/>
<dbReference type="InterPro" id="IPR018750">
    <property type="entry name" value="DUF2306_membrane"/>
</dbReference>
<evidence type="ECO:0000313" key="2">
    <source>
        <dbReference type="EMBL" id="PSL04394.1"/>
    </source>
</evidence>
<evidence type="ECO:0000313" key="3">
    <source>
        <dbReference type="Proteomes" id="UP000240708"/>
    </source>
</evidence>
<evidence type="ECO:0000256" key="1">
    <source>
        <dbReference type="SAM" id="Phobius"/>
    </source>
</evidence>
<dbReference type="AlphaFoldDB" id="A0A2P8E4K1"/>
<keyword evidence="1" id="KW-0812">Transmembrane</keyword>
<feature type="transmembrane region" description="Helical" evidence="1">
    <location>
        <begin position="141"/>
        <end position="161"/>
    </location>
</feature>
<keyword evidence="1" id="KW-1133">Transmembrane helix</keyword>